<dbReference type="CDD" id="cd07332">
    <property type="entry name" value="M48C_Oma1_like"/>
    <property type="match status" value="1"/>
</dbReference>
<protein>
    <submittedName>
        <fullName evidence="10">M48 family metallopeptidase</fullName>
    </submittedName>
</protein>
<keyword evidence="2" id="KW-0479">Metal-binding</keyword>
<evidence type="ECO:0000256" key="7">
    <source>
        <dbReference type="SAM" id="Phobius"/>
    </source>
</evidence>
<dbReference type="AlphaFoldDB" id="A0A7X1KNC7"/>
<comment type="caution">
    <text evidence="10">The sequence shown here is derived from an EMBL/GenBank/DDBJ whole genome shotgun (WGS) entry which is preliminary data.</text>
</comment>
<keyword evidence="5 6" id="KW-0482">Metalloprotease</keyword>
<accession>A0A7X1KNC7</accession>
<evidence type="ECO:0000256" key="4">
    <source>
        <dbReference type="ARBA" id="ARBA00022833"/>
    </source>
</evidence>
<gene>
    <name evidence="10" type="ORF">H7F53_00185</name>
</gene>
<dbReference type="InterPro" id="IPR001915">
    <property type="entry name" value="Peptidase_M48"/>
</dbReference>
<dbReference type="PANTHER" id="PTHR22726">
    <property type="entry name" value="METALLOENDOPEPTIDASE OMA1"/>
    <property type="match status" value="1"/>
</dbReference>
<dbReference type="Gene3D" id="3.30.2010.10">
    <property type="entry name" value="Metalloproteases ('zincins'), catalytic domain"/>
    <property type="match status" value="1"/>
</dbReference>
<dbReference type="InterPro" id="IPR051156">
    <property type="entry name" value="Mito/Outer_Membr_Metalloprot"/>
</dbReference>
<comment type="cofactor">
    <cofactor evidence="6">
        <name>Zn(2+)</name>
        <dbReference type="ChEBI" id="CHEBI:29105"/>
    </cofactor>
    <text evidence="6">Binds 1 zinc ion per subunit.</text>
</comment>
<evidence type="ECO:0000259" key="8">
    <source>
        <dbReference type="Pfam" id="PF01435"/>
    </source>
</evidence>
<dbReference type="GO" id="GO:0046872">
    <property type="term" value="F:metal ion binding"/>
    <property type="evidence" value="ECO:0007669"/>
    <property type="project" value="UniProtKB-KW"/>
</dbReference>
<organism evidence="10 11">
    <name type="scientific">Novosphingobium piscinae</name>
    <dbReference type="NCBI Taxonomy" id="1507448"/>
    <lineage>
        <taxon>Bacteria</taxon>
        <taxon>Pseudomonadati</taxon>
        <taxon>Pseudomonadota</taxon>
        <taxon>Alphaproteobacteria</taxon>
        <taxon>Sphingomonadales</taxon>
        <taxon>Sphingomonadaceae</taxon>
        <taxon>Novosphingobium</taxon>
    </lineage>
</organism>
<keyword evidence="11" id="KW-1185">Reference proteome</keyword>
<dbReference type="GO" id="GO:0051603">
    <property type="term" value="P:proteolysis involved in protein catabolic process"/>
    <property type="evidence" value="ECO:0007669"/>
    <property type="project" value="TreeGrafter"/>
</dbReference>
<keyword evidence="7" id="KW-0472">Membrane</keyword>
<dbReference type="Pfam" id="PF23368">
    <property type="entry name" value="DUF7092"/>
    <property type="match status" value="1"/>
</dbReference>
<dbReference type="GO" id="GO:0016020">
    <property type="term" value="C:membrane"/>
    <property type="evidence" value="ECO:0007669"/>
    <property type="project" value="TreeGrafter"/>
</dbReference>
<dbReference type="Proteomes" id="UP000551327">
    <property type="component" value="Unassembled WGS sequence"/>
</dbReference>
<dbReference type="RefSeq" id="WP_185677454.1">
    <property type="nucleotide sequence ID" value="NZ_JACLAX010000001.1"/>
</dbReference>
<comment type="similarity">
    <text evidence="6">Belongs to the peptidase M48 family.</text>
</comment>
<dbReference type="EMBL" id="JACLAX010000001">
    <property type="protein sequence ID" value="MBC2667556.1"/>
    <property type="molecule type" value="Genomic_DNA"/>
</dbReference>
<reference evidence="10 11" key="1">
    <citation type="submission" date="2020-08" db="EMBL/GenBank/DDBJ databases">
        <title>The genome sequence of type strain Novosphingobium piscinae KCTC 42194.</title>
        <authorList>
            <person name="Liu Y."/>
        </authorList>
    </citation>
    <scope>NUCLEOTIDE SEQUENCE [LARGE SCALE GENOMIC DNA]</scope>
    <source>
        <strain evidence="10 11">KCTC 42194</strain>
    </source>
</reference>
<dbReference type="InterPro" id="IPR055518">
    <property type="entry name" value="DUF7092"/>
</dbReference>
<keyword evidence="4 6" id="KW-0862">Zinc</keyword>
<evidence type="ECO:0000256" key="6">
    <source>
        <dbReference type="RuleBase" id="RU003983"/>
    </source>
</evidence>
<keyword evidence="7" id="KW-1133">Transmembrane helix</keyword>
<keyword evidence="7" id="KW-0812">Transmembrane</keyword>
<name>A0A7X1KNC7_9SPHN</name>
<evidence type="ECO:0000313" key="11">
    <source>
        <dbReference type="Proteomes" id="UP000551327"/>
    </source>
</evidence>
<evidence type="ECO:0000256" key="2">
    <source>
        <dbReference type="ARBA" id="ARBA00022723"/>
    </source>
</evidence>
<evidence type="ECO:0000256" key="5">
    <source>
        <dbReference type="ARBA" id="ARBA00023049"/>
    </source>
</evidence>
<evidence type="ECO:0000259" key="9">
    <source>
        <dbReference type="Pfam" id="PF23368"/>
    </source>
</evidence>
<evidence type="ECO:0000256" key="3">
    <source>
        <dbReference type="ARBA" id="ARBA00022801"/>
    </source>
</evidence>
<proteinExistence type="inferred from homology"/>
<dbReference type="PANTHER" id="PTHR22726:SF1">
    <property type="entry name" value="METALLOENDOPEPTIDASE OMA1, MITOCHONDRIAL"/>
    <property type="match status" value="1"/>
</dbReference>
<keyword evidence="1 6" id="KW-0645">Protease</keyword>
<feature type="transmembrane region" description="Helical" evidence="7">
    <location>
        <begin position="105"/>
        <end position="124"/>
    </location>
</feature>
<evidence type="ECO:0000313" key="10">
    <source>
        <dbReference type="EMBL" id="MBC2667556.1"/>
    </source>
</evidence>
<evidence type="ECO:0000256" key="1">
    <source>
        <dbReference type="ARBA" id="ARBA00022670"/>
    </source>
</evidence>
<dbReference type="Pfam" id="PF01435">
    <property type="entry name" value="Peptidase_M48"/>
    <property type="match status" value="1"/>
</dbReference>
<feature type="domain" description="Peptidase M48" evidence="8">
    <location>
        <begin position="164"/>
        <end position="322"/>
    </location>
</feature>
<dbReference type="GO" id="GO:0004222">
    <property type="term" value="F:metalloendopeptidase activity"/>
    <property type="evidence" value="ECO:0007669"/>
    <property type="project" value="InterPro"/>
</dbReference>
<sequence>MSDPAGTEPEGGIPAFLFDGRSAERHAVRLHLAGATLVLEYADGAEERVALSALAREAAGPWGERLVRPAHAGWRLDLPEGLPAALATQLPPPPRYGRWIDRIGLLRAVLACTAVSVGLVVAALTTPQWLGPLVPLAVERRIGAALVGDLSAATCHTPAGDAALARLIQAVDLPGQPPVEAQVIKFDMVNAAALPGNRIVLFSGLFDELRSPDAVAGVVAHELGHVRKRHVMQALLREAGLSVVLAGTSGAVPGQIAQITGLRYSRGAEDEADAFARERLAVAAVSPLPTAAFFTKVAKTEPRGAWMAMLASHPASAARAAAYAAAARTGSVYRPALTTAEWQALSRMCDEDKRVRPLLDF</sequence>
<keyword evidence="3 6" id="KW-0378">Hydrolase</keyword>
<feature type="domain" description="DUF7092" evidence="9">
    <location>
        <begin position="13"/>
        <end position="87"/>
    </location>
</feature>